<gene>
    <name evidence="6" type="ORF">THRCLA_04175</name>
</gene>
<sequence>MLRAIDMVHKANFLHGDIKPDNWILLGSCPNPFQVAKADGISIATSELCLIDFGRSIDRTMYPQGTCFLNDCHAKGFQCIEMLTNKPWTCQVDTFGVAAIAYFMLFGEYLFKKHLKQVNGRWSLNRPWKRYWRSDLWTLLFDVLLNVSSCSKQPDILCLVNQLESYYTDDISKVKELHELLRSQDRMIPKSSI</sequence>
<proteinExistence type="predicted"/>
<dbReference type="InterPro" id="IPR015661">
    <property type="entry name" value="Bub1/Mad3"/>
</dbReference>
<dbReference type="GO" id="GO:0004674">
    <property type="term" value="F:protein serine/threonine kinase activity"/>
    <property type="evidence" value="ECO:0007669"/>
    <property type="project" value="UniProtKB-KW"/>
</dbReference>
<keyword evidence="7" id="KW-1185">Reference proteome</keyword>
<dbReference type="STRING" id="74557.A0A1V9ZZR3"/>
<dbReference type="GO" id="GO:0005524">
    <property type="term" value="F:ATP binding"/>
    <property type="evidence" value="ECO:0007669"/>
    <property type="project" value="InterPro"/>
</dbReference>
<dbReference type="InterPro" id="IPR011009">
    <property type="entry name" value="Kinase-like_dom_sf"/>
</dbReference>
<dbReference type="Pfam" id="PF00069">
    <property type="entry name" value="Pkinase"/>
    <property type="match status" value="1"/>
</dbReference>
<evidence type="ECO:0000313" key="7">
    <source>
        <dbReference type="Proteomes" id="UP000243217"/>
    </source>
</evidence>
<organism evidence="6 7">
    <name type="scientific">Thraustotheca clavata</name>
    <dbReference type="NCBI Taxonomy" id="74557"/>
    <lineage>
        <taxon>Eukaryota</taxon>
        <taxon>Sar</taxon>
        <taxon>Stramenopiles</taxon>
        <taxon>Oomycota</taxon>
        <taxon>Saprolegniomycetes</taxon>
        <taxon>Saprolegniales</taxon>
        <taxon>Achlyaceae</taxon>
        <taxon>Thraustotheca</taxon>
    </lineage>
</organism>
<name>A0A1V9ZZR3_9STRA</name>
<keyword evidence="6" id="KW-0808">Transferase</keyword>
<keyword evidence="2" id="KW-0158">Chromosome</keyword>
<dbReference type="InterPro" id="IPR000719">
    <property type="entry name" value="Prot_kinase_dom"/>
</dbReference>
<dbReference type="GO" id="GO:0051754">
    <property type="term" value="P:meiotic sister chromatid cohesion, centromeric"/>
    <property type="evidence" value="ECO:0007669"/>
    <property type="project" value="TreeGrafter"/>
</dbReference>
<dbReference type="Gene3D" id="1.10.510.10">
    <property type="entry name" value="Transferase(Phosphotransferase) domain 1"/>
    <property type="match status" value="1"/>
</dbReference>
<dbReference type="GO" id="GO:0007094">
    <property type="term" value="P:mitotic spindle assembly checkpoint signaling"/>
    <property type="evidence" value="ECO:0007669"/>
    <property type="project" value="InterPro"/>
</dbReference>
<comment type="subcellular location">
    <subcellularLocation>
        <location evidence="1">Chromosome</location>
        <location evidence="1">Centromere</location>
        <location evidence="1">Kinetochore</location>
    </subcellularLocation>
</comment>
<dbReference type="OrthoDB" id="248495at2759"/>
<comment type="caution">
    <text evidence="6">The sequence shown here is derived from an EMBL/GenBank/DDBJ whole genome shotgun (WGS) entry which is preliminary data.</text>
</comment>
<accession>A0A1V9ZZR3</accession>
<keyword evidence="4" id="KW-0137">Centromere</keyword>
<evidence type="ECO:0000256" key="1">
    <source>
        <dbReference type="ARBA" id="ARBA00004629"/>
    </source>
</evidence>
<dbReference type="AlphaFoldDB" id="A0A1V9ZZR3"/>
<evidence type="ECO:0000313" key="6">
    <source>
        <dbReference type="EMBL" id="OQS03515.1"/>
    </source>
</evidence>
<dbReference type="PANTHER" id="PTHR14030">
    <property type="entry name" value="MITOTIC CHECKPOINT SERINE/THREONINE-PROTEIN KINASE BUB1"/>
    <property type="match status" value="1"/>
</dbReference>
<evidence type="ECO:0000256" key="3">
    <source>
        <dbReference type="ARBA" id="ARBA00022838"/>
    </source>
</evidence>
<dbReference type="GO" id="GO:0000776">
    <property type="term" value="C:kinetochore"/>
    <property type="evidence" value="ECO:0007669"/>
    <property type="project" value="UniProtKB-KW"/>
</dbReference>
<protein>
    <submittedName>
        <fullName evidence="6">Serine/threonine protein kinase</fullName>
    </submittedName>
</protein>
<evidence type="ECO:0000259" key="5">
    <source>
        <dbReference type="PROSITE" id="PS50011"/>
    </source>
</evidence>
<dbReference type="PANTHER" id="PTHR14030:SF4">
    <property type="entry name" value="BUB1 KINASE, ISOFORM A-RELATED"/>
    <property type="match status" value="1"/>
</dbReference>
<evidence type="ECO:0000256" key="4">
    <source>
        <dbReference type="ARBA" id="ARBA00023328"/>
    </source>
</evidence>
<keyword evidence="6" id="KW-0418">Kinase</keyword>
<dbReference type="SUPFAM" id="SSF56112">
    <property type="entry name" value="Protein kinase-like (PK-like)"/>
    <property type="match status" value="1"/>
</dbReference>
<keyword evidence="6" id="KW-0723">Serine/threonine-protein kinase</keyword>
<dbReference type="PROSITE" id="PS50011">
    <property type="entry name" value="PROTEIN_KINASE_DOM"/>
    <property type="match status" value="1"/>
</dbReference>
<reference evidence="6 7" key="1">
    <citation type="journal article" date="2014" name="Genome Biol. Evol.">
        <title>The secreted proteins of Achlya hypogyna and Thraustotheca clavata identify the ancestral oomycete secretome and reveal gene acquisitions by horizontal gene transfer.</title>
        <authorList>
            <person name="Misner I."/>
            <person name="Blouin N."/>
            <person name="Leonard G."/>
            <person name="Richards T.A."/>
            <person name="Lane C.E."/>
        </authorList>
    </citation>
    <scope>NUCLEOTIDE SEQUENCE [LARGE SCALE GENOMIC DNA]</scope>
    <source>
        <strain evidence="6 7">ATCC 34112</strain>
    </source>
</reference>
<feature type="domain" description="Protein kinase" evidence="5">
    <location>
        <begin position="1"/>
        <end position="193"/>
    </location>
</feature>
<evidence type="ECO:0000256" key="2">
    <source>
        <dbReference type="ARBA" id="ARBA00022454"/>
    </source>
</evidence>
<dbReference type="Proteomes" id="UP000243217">
    <property type="component" value="Unassembled WGS sequence"/>
</dbReference>
<dbReference type="EMBL" id="JNBS01000863">
    <property type="protein sequence ID" value="OQS03515.1"/>
    <property type="molecule type" value="Genomic_DNA"/>
</dbReference>
<dbReference type="GO" id="GO:0032991">
    <property type="term" value="C:protein-containing complex"/>
    <property type="evidence" value="ECO:0007669"/>
    <property type="project" value="UniProtKB-ARBA"/>
</dbReference>
<keyword evidence="3" id="KW-0995">Kinetochore</keyword>